<evidence type="ECO:0000313" key="10">
    <source>
        <dbReference type="Proteomes" id="UP001497512"/>
    </source>
</evidence>
<protein>
    <recommendedName>
        <fullName evidence="8">Protein kinase domain-containing protein</fullName>
    </recommendedName>
</protein>
<evidence type="ECO:0000256" key="3">
    <source>
        <dbReference type="ARBA" id="ARBA00022777"/>
    </source>
</evidence>
<dbReference type="InterPro" id="IPR008271">
    <property type="entry name" value="Ser/Thr_kinase_AS"/>
</dbReference>
<evidence type="ECO:0000256" key="4">
    <source>
        <dbReference type="ARBA" id="ARBA00022840"/>
    </source>
</evidence>
<dbReference type="EMBL" id="OZ019906">
    <property type="protein sequence ID" value="CAK9205006.1"/>
    <property type="molecule type" value="Genomic_DNA"/>
</dbReference>
<feature type="signal peptide" evidence="7">
    <location>
        <begin position="1"/>
        <end position="39"/>
    </location>
</feature>
<keyword evidence="3" id="KW-0418">Kinase</keyword>
<dbReference type="PROSITE" id="PS00108">
    <property type="entry name" value="PROTEIN_KINASE_ST"/>
    <property type="match status" value="1"/>
</dbReference>
<dbReference type="PROSITE" id="PS50011">
    <property type="entry name" value="PROTEIN_KINASE_DOM"/>
    <property type="match status" value="1"/>
</dbReference>
<dbReference type="CDD" id="cd14066">
    <property type="entry name" value="STKc_IRAK"/>
    <property type="match status" value="1"/>
</dbReference>
<keyword evidence="10" id="KW-1185">Reference proteome</keyword>
<keyword evidence="6" id="KW-1133">Transmembrane helix</keyword>
<gene>
    <name evidence="9" type="ORF">CSSPTR1EN2_LOCUS7670</name>
</gene>
<evidence type="ECO:0000259" key="8">
    <source>
        <dbReference type="PROSITE" id="PS50011"/>
    </source>
</evidence>
<feature type="domain" description="Protein kinase" evidence="8">
    <location>
        <begin position="346"/>
        <end position="608"/>
    </location>
</feature>
<feature type="chain" id="PRO_5047318179" description="Protein kinase domain-containing protein" evidence="7">
    <location>
        <begin position="40"/>
        <end position="671"/>
    </location>
</feature>
<dbReference type="PANTHER" id="PTHR47973">
    <property type="entry name" value="CYSTEINE-RICH RECEPTOR-LIKE PROTEIN KINASE 3"/>
    <property type="match status" value="1"/>
</dbReference>
<dbReference type="InterPro" id="IPR011009">
    <property type="entry name" value="Kinase-like_dom_sf"/>
</dbReference>
<dbReference type="Pfam" id="PF00069">
    <property type="entry name" value="Pkinase"/>
    <property type="match status" value="1"/>
</dbReference>
<dbReference type="PROSITE" id="PS00107">
    <property type="entry name" value="PROTEIN_KINASE_ATP"/>
    <property type="match status" value="1"/>
</dbReference>
<dbReference type="Proteomes" id="UP001497512">
    <property type="component" value="Chromosome 14"/>
</dbReference>
<evidence type="ECO:0000256" key="7">
    <source>
        <dbReference type="SAM" id="SignalP"/>
    </source>
</evidence>
<proteinExistence type="predicted"/>
<evidence type="ECO:0000256" key="6">
    <source>
        <dbReference type="SAM" id="Phobius"/>
    </source>
</evidence>
<dbReference type="InterPro" id="IPR017441">
    <property type="entry name" value="Protein_kinase_ATP_BS"/>
</dbReference>
<dbReference type="InterPro" id="IPR000719">
    <property type="entry name" value="Prot_kinase_dom"/>
</dbReference>
<evidence type="ECO:0000256" key="5">
    <source>
        <dbReference type="PROSITE-ProRule" id="PRU10141"/>
    </source>
</evidence>
<evidence type="ECO:0000256" key="1">
    <source>
        <dbReference type="ARBA" id="ARBA00022679"/>
    </source>
</evidence>
<dbReference type="Gene3D" id="3.30.200.20">
    <property type="entry name" value="Phosphorylase Kinase, domain 1"/>
    <property type="match status" value="1"/>
</dbReference>
<dbReference type="Pfam" id="PF19160">
    <property type="entry name" value="SPARK"/>
    <property type="match status" value="1"/>
</dbReference>
<feature type="binding site" evidence="5">
    <location>
        <position position="374"/>
    </location>
    <ligand>
        <name>ATP</name>
        <dbReference type="ChEBI" id="CHEBI:30616"/>
    </ligand>
</feature>
<keyword evidence="6" id="KW-0472">Membrane</keyword>
<dbReference type="InterPro" id="IPR043891">
    <property type="entry name" value="SPARK"/>
</dbReference>
<keyword evidence="2 5" id="KW-0547">Nucleotide-binding</keyword>
<dbReference type="SUPFAM" id="SSF56112">
    <property type="entry name" value="Protein kinase-like (PK-like)"/>
    <property type="match status" value="1"/>
</dbReference>
<dbReference type="Gene3D" id="1.10.510.10">
    <property type="entry name" value="Transferase(Phosphotransferase) domain 1"/>
    <property type="match status" value="1"/>
</dbReference>
<keyword evidence="1" id="KW-0808">Transferase</keyword>
<sequence>MRVSIIATRSSRSSFFVFTLFCSLLLLVLGLLLPPLAAAARVDPQPLPIAHHDGRSSSVASRRVLAAADSSSSNNVSSCPLDFSILNKYTWMQQACGPGANMTNCCESALSGMGLATAMYLKETNDFELPDMATTLVCFDAYRDQLRHIGVQRDVVTECSNNYSDTFSAALFTRSPKLCRGIETLDDFRRITGGPIVTAPVDSNCKSLPNHGQCSVCMSDMTWLISQLTASVSSNDTSQCTNFVIVYAAGIVNEAGPWDPATATCILAVQYNPPESSHTGLFIGLGAAAAGLISVAAALTFLIARHRRKAAVHREFVARNNKMLKQNAAPLLWFDWMELKAATHGFSKKHLVGEGSFGSVYKGVLKDGRTIAIKRFRNCTPEGDADFLNEVDMISKVKHRNLVVLRGCCVDSNHAEGHQRMLVYDFMVNGSLADCLFDKSKPVLGWSDRRKIGVGMARGLAYLHAEVVPQIIHRDVKASNILLDEQFNARVADFGLAKLAPEGEAHFTTHVAGTHGYVAPEYALYGQLTESSDVYSFGVCLLELISGRTALTATSDKQYVCLITDWAWLLLKEGKGIEVVDQAIRNMGSQEVMLRFVKVGILCAHLLVAFRPSMMDALKMLEGDCDIPEIPDRPLPLMMPDTLDLESFCLSSSSQSSSSAAAGFDADVKQQ</sequence>
<keyword evidence="7" id="KW-0732">Signal</keyword>
<feature type="transmembrane region" description="Helical" evidence="6">
    <location>
        <begin position="281"/>
        <end position="304"/>
    </location>
</feature>
<accession>A0ABP0TU35</accession>
<organism evidence="9 10">
    <name type="scientific">Sphagnum troendelagicum</name>
    <dbReference type="NCBI Taxonomy" id="128251"/>
    <lineage>
        <taxon>Eukaryota</taxon>
        <taxon>Viridiplantae</taxon>
        <taxon>Streptophyta</taxon>
        <taxon>Embryophyta</taxon>
        <taxon>Bryophyta</taxon>
        <taxon>Sphagnophytina</taxon>
        <taxon>Sphagnopsida</taxon>
        <taxon>Sphagnales</taxon>
        <taxon>Sphagnaceae</taxon>
        <taxon>Sphagnum</taxon>
    </lineage>
</organism>
<keyword evidence="6" id="KW-0812">Transmembrane</keyword>
<dbReference type="InterPro" id="IPR052059">
    <property type="entry name" value="CR_Ser/Thr_kinase"/>
</dbReference>
<dbReference type="SMART" id="SM00220">
    <property type="entry name" value="S_TKc"/>
    <property type="match status" value="1"/>
</dbReference>
<keyword evidence="4 5" id="KW-0067">ATP-binding</keyword>
<evidence type="ECO:0000256" key="2">
    <source>
        <dbReference type="ARBA" id="ARBA00022741"/>
    </source>
</evidence>
<reference evidence="9" key="1">
    <citation type="submission" date="2024-02" db="EMBL/GenBank/DDBJ databases">
        <authorList>
            <consortium name="ELIXIR-Norway"/>
            <consortium name="Elixir Norway"/>
        </authorList>
    </citation>
    <scope>NUCLEOTIDE SEQUENCE</scope>
</reference>
<name>A0ABP0TU35_9BRYO</name>
<evidence type="ECO:0000313" key="9">
    <source>
        <dbReference type="EMBL" id="CAK9205006.1"/>
    </source>
</evidence>